<dbReference type="Pfam" id="PF10399">
    <property type="entry name" value="UCR_Fe-S_N"/>
    <property type="match status" value="1"/>
</dbReference>
<evidence type="ECO:0000256" key="8">
    <source>
        <dbReference type="ARBA" id="ARBA00022692"/>
    </source>
</evidence>
<keyword evidence="14" id="KW-0408">Iron</keyword>
<dbReference type="PRINTS" id="PR00162">
    <property type="entry name" value="RIESKE"/>
</dbReference>
<evidence type="ECO:0000256" key="10">
    <source>
        <dbReference type="ARBA" id="ARBA00022723"/>
    </source>
</evidence>
<keyword evidence="10" id="KW-0479">Metal-binding</keyword>
<dbReference type="PANTHER" id="PTHR10134">
    <property type="entry name" value="CYTOCHROME B-C1 COMPLEX SUBUNIT RIESKE, MITOCHONDRIAL"/>
    <property type="match status" value="1"/>
</dbReference>
<evidence type="ECO:0000256" key="3">
    <source>
        <dbReference type="ARBA" id="ARBA00011649"/>
    </source>
</evidence>
<evidence type="ECO:0000259" key="21">
    <source>
        <dbReference type="PROSITE" id="PS51296"/>
    </source>
</evidence>
<keyword evidence="17" id="KW-1015">Disulfide bond</keyword>
<dbReference type="NCBIfam" id="TIGR01416">
    <property type="entry name" value="Rieske_proteo"/>
    <property type="match status" value="1"/>
</dbReference>
<evidence type="ECO:0000256" key="5">
    <source>
        <dbReference type="ARBA" id="ARBA00019816"/>
    </source>
</evidence>
<keyword evidence="7" id="KW-1003">Cell membrane</keyword>
<comment type="cofactor">
    <cofactor evidence="20">
        <name>[2Fe-2S] cluster</name>
        <dbReference type="ChEBI" id="CHEBI:190135"/>
    </cofactor>
</comment>
<evidence type="ECO:0000256" key="15">
    <source>
        <dbReference type="ARBA" id="ARBA00023014"/>
    </source>
</evidence>
<dbReference type="InterPro" id="IPR005805">
    <property type="entry name" value="Rieske_Fe-S_prot_C"/>
</dbReference>
<evidence type="ECO:0000256" key="14">
    <source>
        <dbReference type="ARBA" id="ARBA00023004"/>
    </source>
</evidence>
<evidence type="ECO:0000256" key="1">
    <source>
        <dbReference type="ARBA" id="ARBA00002444"/>
    </source>
</evidence>
<reference evidence="22" key="1">
    <citation type="submission" date="2018-05" db="EMBL/GenBank/DDBJ databases">
        <authorList>
            <person name="Lanie J.A."/>
            <person name="Ng W.-L."/>
            <person name="Kazmierczak K.M."/>
            <person name="Andrzejewski T.M."/>
            <person name="Davidsen T.M."/>
            <person name="Wayne K.J."/>
            <person name="Tettelin H."/>
            <person name="Glass J.I."/>
            <person name="Rusch D."/>
            <person name="Podicherti R."/>
            <person name="Tsui H.-C.T."/>
            <person name="Winkler M.E."/>
        </authorList>
    </citation>
    <scope>NUCLEOTIDE SEQUENCE</scope>
</reference>
<feature type="domain" description="Rieske" evidence="21">
    <location>
        <begin position="80"/>
        <end position="185"/>
    </location>
</feature>
<dbReference type="Gene3D" id="1.20.5.510">
    <property type="entry name" value="Single helix bin"/>
    <property type="match status" value="1"/>
</dbReference>
<dbReference type="GO" id="GO:0008121">
    <property type="term" value="F:quinol-cytochrome-c reductase activity"/>
    <property type="evidence" value="ECO:0007669"/>
    <property type="project" value="UniProtKB-EC"/>
</dbReference>
<dbReference type="GO" id="GO:0005886">
    <property type="term" value="C:plasma membrane"/>
    <property type="evidence" value="ECO:0007669"/>
    <property type="project" value="UniProtKB-SubCell"/>
</dbReference>
<dbReference type="GO" id="GO:0051537">
    <property type="term" value="F:2 iron, 2 sulfur cluster binding"/>
    <property type="evidence" value="ECO:0007669"/>
    <property type="project" value="UniProtKB-KW"/>
</dbReference>
<dbReference type="InterPro" id="IPR014349">
    <property type="entry name" value="Rieske_Fe-S_prot"/>
</dbReference>
<comment type="subcellular location">
    <subcellularLocation>
        <location evidence="2">Cell membrane</location>
        <topology evidence="2">Single-pass membrane protein</topology>
    </subcellularLocation>
</comment>
<comment type="function">
    <text evidence="1">Component of the ubiquinol-cytochrome c reductase complex (complex III or cytochrome b-c1 complex), which is a respiratory chain that generates an electrochemical potential coupled to ATP synthesis.</text>
</comment>
<evidence type="ECO:0000256" key="19">
    <source>
        <dbReference type="ARBA" id="ARBA00032409"/>
    </source>
</evidence>
<evidence type="ECO:0000256" key="16">
    <source>
        <dbReference type="ARBA" id="ARBA00023136"/>
    </source>
</evidence>
<evidence type="ECO:0000256" key="9">
    <source>
        <dbReference type="ARBA" id="ARBA00022714"/>
    </source>
</evidence>
<evidence type="ECO:0000256" key="11">
    <source>
        <dbReference type="ARBA" id="ARBA00022967"/>
    </source>
</evidence>
<proteinExistence type="predicted"/>
<keyword evidence="8" id="KW-0812">Transmembrane</keyword>
<evidence type="ECO:0000256" key="6">
    <source>
        <dbReference type="ARBA" id="ARBA00022448"/>
    </source>
</evidence>
<sequence length="195" mass="21286">MSKVGRRKFLSIATSVTSVIGGAFAVTPFILSFQPSKKAKALGASIKVDLSNLEPGSIIKVLYRGTPFYVVHRSDDMITQLKTINSDLRDPDSELSIQPNFAKNELRSMNPKYLVVEGVCTHLGCAPIEKFSIAPADMGPDWRGGFYCPCHGSKFDLSGRVFSGVPAPSNLRVPAYRFENESILVVGESPEEMNV</sequence>
<evidence type="ECO:0000256" key="17">
    <source>
        <dbReference type="ARBA" id="ARBA00023157"/>
    </source>
</evidence>
<dbReference type="InterPro" id="IPR019470">
    <property type="entry name" value="Ubiq_cytC_Rdtase_Fe-S_su_TAT"/>
</dbReference>
<keyword evidence="16" id="KW-0472">Membrane</keyword>
<organism evidence="22">
    <name type="scientific">marine metagenome</name>
    <dbReference type="NCBI Taxonomy" id="408172"/>
    <lineage>
        <taxon>unclassified sequences</taxon>
        <taxon>metagenomes</taxon>
        <taxon>ecological metagenomes</taxon>
    </lineage>
</organism>
<keyword evidence="13" id="KW-1133">Transmembrane helix</keyword>
<dbReference type="CDD" id="cd03470">
    <property type="entry name" value="Rieske_cytochrome_bc1"/>
    <property type="match status" value="1"/>
</dbReference>
<dbReference type="GO" id="GO:0046872">
    <property type="term" value="F:metal ion binding"/>
    <property type="evidence" value="ECO:0007669"/>
    <property type="project" value="UniProtKB-KW"/>
</dbReference>
<evidence type="ECO:0000313" key="22">
    <source>
        <dbReference type="EMBL" id="SVB18183.1"/>
    </source>
</evidence>
<dbReference type="InterPro" id="IPR017941">
    <property type="entry name" value="Rieske_2Fe-2S"/>
</dbReference>
<keyword evidence="6" id="KW-0813">Transport</keyword>
<keyword evidence="11" id="KW-1278">Translocase</keyword>
<dbReference type="InterPro" id="IPR036922">
    <property type="entry name" value="Rieske_2Fe-2S_sf"/>
</dbReference>
<dbReference type="AlphaFoldDB" id="A0A382BYP6"/>
<dbReference type="Gene3D" id="2.102.10.10">
    <property type="entry name" value="Rieske [2Fe-2S] iron-sulphur domain"/>
    <property type="match status" value="1"/>
</dbReference>
<dbReference type="InterPro" id="IPR006317">
    <property type="entry name" value="Ubiquinol_cyt_c_Rdtase_Fe-S-su"/>
</dbReference>
<evidence type="ECO:0000256" key="4">
    <source>
        <dbReference type="ARBA" id="ARBA00012951"/>
    </source>
</evidence>
<evidence type="ECO:0000256" key="13">
    <source>
        <dbReference type="ARBA" id="ARBA00022989"/>
    </source>
</evidence>
<dbReference type="EMBL" id="UINC01031710">
    <property type="protein sequence ID" value="SVB18183.1"/>
    <property type="molecule type" value="Genomic_DNA"/>
</dbReference>
<keyword evidence="9" id="KW-0001">2Fe-2S</keyword>
<keyword evidence="12" id="KW-0249">Electron transport</keyword>
<dbReference type="Pfam" id="PF00355">
    <property type="entry name" value="Rieske"/>
    <property type="match status" value="1"/>
</dbReference>
<keyword evidence="15" id="KW-0411">Iron-sulfur</keyword>
<comment type="subunit">
    <text evidence="3">The main subunits of complex b-c1 are: cytochrome b, cytochrome c1 and the Rieske protein.</text>
</comment>
<evidence type="ECO:0000256" key="20">
    <source>
        <dbReference type="ARBA" id="ARBA00034078"/>
    </source>
</evidence>
<evidence type="ECO:0000256" key="2">
    <source>
        <dbReference type="ARBA" id="ARBA00004162"/>
    </source>
</evidence>
<name>A0A382BYP6_9ZZZZ</name>
<accession>A0A382BYP6</accession>
<gene>
    <name evidence="22" type="ORF">METZ01_LOCUS171037</name>
</gene>
<evidence type="ECO:0000256" key="12">
    <source>
        <dbReference type="ARBA" id="ARBA00022982"/>
    </source>
</evidence>
<dbReference type="EC" id="7.1.1.8" evidence="4"/>
<evidence type="ECO:0000256" key="7">
    <source>
        <dbReference type="ARBA" id="ARBA00022475"/>
    </source>
</evidence>
<dbReference type="SUPFAM" id="SSF50022">
    <property type="entry name" value="ISP domain"/>
    <property type="match status" value="1"/>
</dbReference>
<evidence type="ECO:0000256" key="18">
    <source>
        <dbReference type="ARBA" id="ARBA00029351"/>
    </source>
</evidence>
<comment type="catalytic activity">
    <reaction evidence="18">
        <text>a quinol + 2 Fe(III)-[cytochrome c](out) = a quinone + 2 Fe(II)-[cytochrome c](out) + 2 H(+)(out)</text>
        <dbReference type="Rhea" id="RHEA:11484"/>
        <dbReference type="Rhea" id="RHEA-COMP:10350"/>
        <dbReference type="Rhea" id="RHEA-COMP:14399"/>
        <dbReference type="ChEBI" id="CHEBI:15378"/>
        <dbReference type="ChEBI" id="CHEBI:24646"/>
        <dbReference type="ChEBI" id="CHEBI:29033"/>
        <dbReference type="ChEBI" id="CHEBI:29034"/>
        <dbReference type="ChEBI" id="CHEBI:132124"/>
        <dbReference type="EC" id="7.1.1.8"/>
    </reaction>
</comment>
<protein>
    <recommendedName>
        <fullName evidence="5">Ubiquinol-cytochrome c reductase iron-sulfur subunit</fullName>
        <ecNumber evidence="4">7.1.1.8</ecNumber>
    </recommendedName>
    <alternativeName>
        <fullName evidence="19">Rieske iron-sulfur protein</fullName>
    </alternativeName>
</protein>
<dbReference type="PROSITE" id="PS51296">
    <property type="entry name" value="RIESKE"/>
    <property type="match status" value="1"/>
</dbReference>